<feature type="domain" description="4Fe-4S ferredoxin-type" evidence="9">
    <location>
        <begin position="901"/>
        <end position="930"/>
    </location>
</feature>
<dbReference type="GO" id="GO:0051539">
    <property type="term" value="F:4 iron, 4 sulfur cluster binding"/>
    <property type="evidence" value="ECO:0007669"/>
    <property type="project" value="UniProtKB-KW"/>
</dbReference>
<dbReference type="InterPro" id="IPR023753">
    <property type="entry name" value="FAD/NAD-binding_dom"/>
</dbReference>
<comment type="caution">
    <text evidence="10">The sequence shown here is derived from an EMBL/GenBank/DDBJ whole genome shotgun (WGS) entry which is preliminary data.</text>
</comment>
<dbReference type="InterPro" id="IPR017896">
    <property type="entry name" value="4Fe4S_Fe-S-bd"/>
</dbReference>
<name>A0A7V4JRC1_9BACT</name>
<comment type="cofactor">
    <cofactor evidence="1">
        <name>FAD</name>
        <dbReference type="ChEBI" id="CHEBI:57692"/>
    </cofactor>
</comment>
<keyword evidence="5" id="KW-0274">FAD</keyword>
<evidence type="ECO:0000256" key="5">
    <source>
        <dbReference type="ARBA" id="ARBA00022827"/>
    </source>
</evidence>
<reference evidence="10" key="1">
    <citation type="journal article" date="2020" name="mSystems">
        <title>Genome- and Community-Level Interaction Insights into Carbon Utilization and Element Cycling Functions of Hydrothermarchaeota in Hydrothermal Sediment.</title>
        <authorList>
            <person name="Zhou Z."/>
            <person name="Liu Y."/>
            <person name="Xu W."/>
            <person name="Pan J."/>
            <person name="Luo Z.H."/>
            <person name="Li M."/>
        </authorList>
    </citation>
    <scope>NUCLEOTIDE SEQUENCE [LARGE SCALE GENOMIC DNA]</scope>
    <source>
        <strain evidence="10">SpSt-711</strain>
    </source>
</reference>
<keyword evidence="8" id="KW-0411">Iron-sulfur</keyword>
<evidence type="ECO:0000256" key="4">
    <source>
        <dbReference type="ARBA" id="ARBA00022723"/>
    </source>
</evidence>
<dbReference type="SUPFAM" id="SSF54862">
    <property type="entry name" value="4Fe-4S ferredoxins"/>
    <property type="match status" value="2"/>
</dbReference>
<protein>
    <submittedName>
        <fullName evidence="10">CoB--CoM heterodisulfide reductase iron-sulfur subunit A family protein</fullName>
    </submittedName>
</protein>
<dbReference type="Pfam" id="PF07992">
    <property type="entry name" value="Pyr_redox_2"/>
    <property type="match status" value="1"/>
</dbReference>
<comment type="similarity">
    <text evidence="2">Belongs to the HdrA family.</text>
</comment>
<keyword evidence="7" id="KW-0408">Iron</keyword>
<accession>A0A7V4JRC1</accession>
<dbReference type="PROSITE" id="PS51379">
    <property type="entry name" value="4FE4S_FER_2"/>
    <property type="match status" value="3"/>
</dbReference>
<sequence length="958" mass="108157">MAEAGRSPNIEILTLTEVIKVKGKPGNFEVTLKINPRYIDPEKCRSCGECTKFCQAFTLDWFNVNLCFTKATHIDSPQAMPSTYYIDPNACLKLAHNKPCEMCIEVCTSKAINFDQKPLIRNIKVGAIILAPGSGIPPYEILEKYGYGKYKDILHTTEVERLTCVSGPTEGKFIKETDFKPPEKIAFLQCIGSRDIRNNRLYCSSICCAISIKQAIVIKEHYPSCDITFFFIDVRSPIKELDKVFEEAIKRYKFKILKTRPGKIYRKNNKIHIHYIDEKGKLKIEPFDMVILSTGLSPPEDAQEIAKIFKIDLNEFGFAKTSFLNPCETTSPGIYVAGTFQGPKDIHESVVQASSAAAYVSELLKNVRFSSMVEKSYPPEDEEIIKMDPRIGVFLCHCGSNIAGVINMESLEEYAKNLPNVITVERGIFTCSQDFLEKIKEKIKEHRLNRIVVASCTPRTHEPIFKDTLKEAGLNPALFEMANIREQCSWIHYDDPKKATEKAKDLIRMAIVKAQKLKPVTYEVILNIPSALVIGGGVAGLTSALSIAEQGFKVYLVEKGKNLGGQTKKIKSVIEGEDLQTYLDQLIKKTKTHPNIKIYTEAQIENISGYTGNYKTSIKIGDKKEIIDHSVIIIATGGKEYRPAKYPINGKTIITQLDLEKILYEEGLKENIKKVVMIQCAGSRGDELDYCSKVCCIHALKNAMKLKKLNNEIDVFILYRDIRAYGFYEKYYLEARKMGIKFIRFPDKKRPKIIRKNKKFKVKVYDTLLLKELELYPDLIVLSVGIVPEKDEHLLNIFKNLGVYVDEYGFLKETHIKIKPVETPTEGIFICGLAHKPQPLPEVINEAKACAAKAGTFLVKKFIEIPPIYAEVDINKCIGCGICKNLCPFFAIEIIKLDKKKKAQIIKALCKGCGVCASHCPVFAIEIAGFYNDALLEQIRTFKIDLFTSQIKEAKEVN</sequence>
<dbReference type="GO" id="GO:0016491">
    <property type="term" value="F:oxidoreductase activity"/>
    <property type="evidence" value="ECO:0007669"/>
    <property type="project" value="UniProtKB-KW"/>
</dbReference>
<dbReference type="PANTHER" id="PTHR43498:SF1">
    <property type="entry name" value="COB--COM HETERODISULFIDE REDUCTASE IRON-SULFUR SUBUNIT A"/>
    <property type="match status" value="1"/>
</dbReference>
<dbReference type="InterPro" id="IPR036188">
    <property type="entry name" value="FAD/NAD-bd_sf"/>
</dbReference>
<evidence type="ECO:0000259" key="9">
    <source>
        <dbReference type="PROSITE" id="PS51379"/>
    </source>
</evidence>
<keyword evidence="3" id="KW-0004">4Fe-4S</keyword>
<keyword evidence="5" id="KW-0285">Flavoprotein</keyword>
<dbReference type="GO" id="GO:0046872">
    <property type="term" value="F:metal ion binding"/>
    <property type="evidence" value="ECO:0007669"/>
    <property type="project" value="UniProtKB-KW"/>
</dbReference>
<keyword evidence="4" id="KW-0479">Metal-binding</keyword>
<evidence type="ECO:0000313" key="10">
    <source>
        <dbReference type="EMBL" id="HGU16291.1"/>
    </source>
</evidence>
<dbReference type="PANTHER" id="PTHR43498">
    <property type="entry name" value="FERREDOXIN:COB-COM HETERODISULFIDE REDUCTASE SUBUNIT A"/>
    <property type="match status" value="1"/>
</dbReference>
<evidence type="ECO:0000256" key="8">
    <source>
        <dbReference type="ARBA" id="ARBA00023014"/>
    </source>
</evidence>
<evidence type="ECO:0000256" key="6">
    <source>
        <dbReference type="ARBA" id="ARBA00023002"/>
    </source>
</evidence>
<dbReference type="SUPFAM" id="SSF51905">
    <property type="entry name" value="FAD/NAD(P)-binding domain"/>
    <property type="match status" value="1"/>
</dbReference>
<keyword evidence="6" id="KW-0560">Oxidoreductase</keyword>
<evidence type="ECO:0000256" key="2">
    <source>
        <dbReference type="ARBA" id="ARBA00006561"/>
    </source>
</evidence>
<proteinExistence type="inferred from homology"/>
<dbReference type="Gene3D" id="3.50.50.60">
    <property type="entry name" value="FAD/NAD(P)-binding domain"/>
    <property type="match status" value="2"/>
</dbReference>
<feature type="domain" description="4Fe-4S ferredoxin-type" evidence="9">
    <location>
        <begin position="35"/>
        <end position="64"/>
    </location>
</feature>
<evidence type="ECO:0000256" key="7">
    <source>
        <dbReference type="ARBA" id="ARBA00023004"/>
    </source>
</evidence>
<dbReference type="EMBL" id="DTEI01000114">
    <property type="protein sequence ID" value="HGU16291.1"/>
    <property type="molecule type" value="Genomic_DNA"/>
</dbReference>
<dbReference type="SUPFAM" id="SSF51971">
    <property type="entry name" value="Nucleotide-binding domain"/>
    <property type="match status" value="1"/>
</dbReference>
<evidence type="ECO:0000256" key="3">
    <source>
        <dbReference type="ARBA" id="ARBA00022485"/>
    </source>
</evidence>
<organism evidence="10">
    <name type="scientific">Thermodesulfobacterium geofontis</name>
    <dbReference type="NCBI Taxonomy" id="1295609"/>
    <lineage>
        <taxon>Bacteria</taxon>
        <taxon>Pseudomonadati</taxon>
        <taxon>Thermodesulfobacteriota</taxon>
        <taxon>Thermodesulfobacteria</taxon>
        <taxon>Thermodesulfobacteriales</taxon>
        <taxon>Thermodesulfobacteriaceae</taxon>
        <taxon>Thermodesulfobacterium</taxon>
    </lineage>
</organism>
<dbReference type="AlphaFoldDB" id="A0A7V4JRC1"/>
<dbReference type="Pfam" id="PF14697">
    <property type="entry name" value="Fer4_21"/>
    <property type="match status" value="1"/>
</dbReference>
<dbReference type="PROSITE" id="PS00198">
    <property type="entry name" value="4FE4S_FER_1"/>
    <property type="match status" value="2"/>
</dbReference>
<dbReference type="InterPro" id="IPR017900">
    <property type="entry name" value="4Fe4S_Fe_S_CS"/>
</dbReference>
<gene>
    <name evidence="10" type="ORF">ENU91_06570</name>
</gene>
<evidence type="ECO:0000256" key="1">
    <source>
        <dbReference type="ARBA" id="ARBA00001974"/>
    </source>
</evidence>
<dbReference type="Gene3D" id="3.30.70.20">
    <property type="match status" value="2"/>
</dbReference>
<dbReference type="InterPro" id="IPR039650">
    <property type="entry name" value="HdrA-like"/>
</dbReference>
<feature type="domain" description="4Fe-4S ferredoxin-type" evidence="9">
    <location>
        <begin position="868"/>
        <end position="897"/>
    </location>
</feature>